<protein>
    <submittedName>
        <fullName evidence="7">Membrane protein</fullName>
    </submittedName>
    <submittedName>
        <fullName evidence="8">YihY/virulence factor BrkB family protein</fullName>
    </submittedName>
</protein>
<dbReference type="Pfam" id="PF03631">
    <property type="entry name" value="Virul_fac_BrkB"/>
    <property type="match status" value="1"/>
</dbReference>
<dbReference type="EMBL" id="CP140154">
    <property type="protein sequence ID" value="WQG92020.1"/>
    <property type="molecule type" value="Genomic_DNA"/>
</dbReference>
<evidence type="ECO:0000313" key="8">
    <source>
        <dbReference type="EMBL" id="WQG92020.1"/>
    </source>
</evidence>
<keyword evidence="2" id="KW-1003">Cell membrane</keyword>
<keyword evidence="4 6" id="KW-1133">Transmembrane helix</keyword>
<evidence type="ECO:0000256" key="3">
    <source>
        <dbReference type="ARBA" id="ARBA00022692"/>
    </source>
</evidence>
<dbReference type="Proteomes" id="UP000183788">
    <property type="component" value="Unassembled WGS sequence"/>
</dbReference>
<organism evidence="7 9">
    <name type="scientific">Chitinophaga sancti</name>
    <dbReference type="NCBI Taxonomy" id="1004"/>
    <lineage>
        <taxon>Bacteria</taxon>
        <taxon>Pseudomonadati</taxon>
        <taxon>Bacteroidota</taxon>
        <taxon>Chitinophagia</taxon>
        <taxon>Chitinophagales</taxon>
        <taxon>Chitinophagaceae</taxon>
        <taxon>Chitinophaga</taxon>
    </lineage>
</organism>
<evidence type="ECO:0000256" key="4">
    <source>
        <dbReference type="ARBA" id="ARBA00022989"/>
    </source>
</evidence>
<evidence type="ECO:0000256" key="6">
    <source>
        <dbReference type="SAM" id="Phobius"/>
    </source>
</evidence>
<accession>A0A1K1RU24</accession>
<name>A0A1K1RU24_9BACT</name>
<dbReference type="RefSeq" id="WP_072363220.1">
    <property type="nucleotide sequence ID" value="NZ_CBHWAX010000044.1"/>
</dbReference>
<dbReference type="NCBIfam" id="TIGR00765">
    <property type="entry name" value="yihY_not_rbn"/>
    <property type="match status" value="1"/>
</dbReference>
<feature type="transmembrane region" description="Helical" evidence="6">
    <location>
        <begin position="269"/>
        <end position="294"/>
    </location>
</feature>
<gene>
    <name evidence="7" type="ORF">SAMN05661012_04226</name>
    <name evidence="8" type="ORF">SR876_10935</name>
</gene>
<dbReference type="InterPro" id="IPR017039">
    <property type="entry name" value="Virul_fac_BrkB"/>
</dbReference>
<dbReference type="PANTHER" id="PTHR30213:SF0">
    <property type="entry name" value="UPF0761 MEMBRANE PROTEIN YIHY"/>
    <property type="match status" value="1"/>
</dbReference>
<dbReference type="Proteomes" id="UP001326715">
    <property type="component" value="Chromosome"/>
</dbReference>
<feature type="transmembrane region" description="Helical" evidence="6">
    <location>
        <begin position="54"/>
        <end position="79"/>
    </location>
</feature>
<dbReference type="GO" id="GO:0005886">
    <property type="term" value="C:plasma membrane"/>
    <property type="evidence" value="ECO:0007669"/>
    <property type="project" value="UniProtKB-SubCell"/>
</dbReference>
<evidence type="ECO:0000256" key="5">
    <source>
        <dbReference type="ARBA" id="ARBA00023136"/>
    </source>
</evidence>
<feature type="transmembrane region" description="Helical" evidence="6">
    <location>
        <begin position="120"/>
        <end position="140"/>
    </location>
</feature>
<evidence type="ECO:0000313" key="9">
    <source>
        <dbReference type="Proteomes" id="UP000183788"/>
    </source>
</evidence>
<proteinExistence type="predicted"/>
<evidence type="ECO:0000313" key="10">
    <source>
        <dbReference type="Proteomes" id="UP001326715"/>
    </source>
</evidence>
<evidence type="ECO:0000256" key="1">
    <source>
        <dbReference type="ARBA" id="ARBA00004651"/>
    </source>
</evidence>
<feature type="transmembrane region" description="Helical" evidence="6">
    <location>
        <begin position="161"/>
        <end position="190"/>
    </location>
</feature>
<comment type="subcellular location">
    <subcellularLocation>
        <location evidence="1">Cell membrane</location>
        <topology evidence="1">Multi-pass membrane protein</topology>
    </subcellularLocation>
</comment>
<dbReference type="AlphaFoldDB" id="A0A1K1RU24"/>
<evidence type="ECO:0000313" key="7">
    <source>
        <dbReference type="EMBL" id="SFW75325.1"/>
    </source>
</evidence>
<reference evidence="7 9" key="1">
    <citation type="submission" date="2016-11" db="EMBL/GenBank/DDBJ databases">
        <authorList>
            <person name="Jaros S."/>
            <person name="Januszkiewicz K."/>
            <person name="Wedrychowicz H."/>
        </authorList>
    </citation>
    <scope>NUCLEOTIDE SEQUENCE [LARGE SCALE GENOMIC DNA]</scope>
    <source>
        <strain evidence="7 9">DSM 784</strain>
    </source>
</reference>
<feature type="transmembrane region" description="Helical" evidence="6">
    <location>
        <begin position="210"/>
        <end position="228"/>
    </location>
</feature>
<feature type="transmembrane region" description="Helical" evidence="6">
    <location>
        <begin position="240"/>
        <end position="263"/>
    </location>
</feature>
<dbReference type="EMBL" id="FPIZ01000014">
    <property type="protein sequence ID" value="SFW75325.1"/>
    <property type="molecule type" value="Genomic_DNA"/>
</dbReference>
<keyword evidence="10" id="KW-1185">Reference proteome</keyword>
<keyword evidence="3 6" id="KW-0812">Transmembrane</keyword>
<dbReference type="STRING" id="1004.SAMN05661012_04226"/>
<reference evidence="8 10" key="2">
    <citation type="submission" date="2023-11" db="EMBL/GenBank/DDBJ databases">
        <title>MicrobeMod: A computational toolkit for identifying prokaryotic methylation and restriction-modification with nanopore sequencing.</title>
        <authorList>
            <person name="Crits-Christoph A."/>
            <person name="Kang S.C."/>
            <person name="Lee H."/>
            <person name="Ostrov N."/>
        </authorList>
    </citation>
    <scope>NUCLEOTIDE SEQUENCE [LARGE SCALE GENOMIC DNA]</scope>
    <source>
        <strain evidence="8 10">ATCC 23090</strain>
    </source>
</reference>
<dbReference type="PIRSF" id="PIRSF035875">
    <property type="entry name" value="RNase_BN"/>
    <property type="match status" value="1"/>
</dbReference>
<dbReference type="OrthoDB" id="977385at2"/>
<keyword evidence="5 6" id="KW-0472">Membrane</keyword>
<dbReference type="PANTHER" id="PTHR30213">
    <property type="entry name" value="INNER MEMBRANE PROTEIN YHJD"/>
    <property type="match status" value="1"/>
</dbReference>
<evidence type="ECO:0000256" key="2">
    <source>
        <dbReference type="ARBA" id="ARBA00022475"/>
    </source>
</evidence>
<sequence length="309" mass="35392">MRKIESTILAIKPISFLIRRSKHIVLPGFEGLPLYDVIHYFFREIRNKSLGERAAAISFNFLLAIPPFFIFLFTLVPYIPMSNVEATLYELAEDVTPNYNTYIIVRDMIHDFLYTHHNGLLSISFGMSFFASSNAVMGVARSFNRKQAGFRRRKWWQKRLLALQLTAILVFLLLVTVILIIAQGTVLHYIFDTLGITNTTVISLAEMTRWVLIIFLFYSILSVLYRFVPATNKRWKFITAGSTLATILMILVTLGFSVFVNNFSNYNKIYGSVGTLLILMIAVYLNSLTLLIGFELNASIKYLKELKHA</sequence>